<feature type="transmembrane region" description="Helical" evidence="1">
    <location>
        <begin position="58"/>
        <end position="76"/>
    </location>
</feature>
<dbReference type="RefSeq" id="XP_062642067.1">
    <property type="nucleotide sequence ID" value="XM_062790854.1"/>
</dbReference>
<dbReference type="PANTHER" id="PTHR35043:SF8">
    <property type="entry name" value="DUF4220 DOMAIN-CONTAINING PROTEIN"/>
    <property type="match status" value="1"/>
</dbReference>
<dbReference type="AlphaFoldDB" id="A0AAN6TPM9"/>
<name>A0AAN6TPM9_9PEZI</name>
<sequence length="492" mass="55996">MLNGTETKGWTSSPDTRGTSDILVTCLVTTFLCCWTAVYPNIPGPKEGFWAIFRDKVGLASLGILGPDFLIVLAAGQRSSARRSFRKFKEHGHNDWTITHSFFADMGGFVLEAPGHQQPIPLDAEQLFYLIKHNYVEYPSVTKRELDDRDKSDGLSRLIAVCQATWFIVSLIARDIQGLAITTIELTTLSFVVILFGTSWCWKDKPSCVETTIVLKATVHIDEIIESGGPEAAGPYYHTPLDFISRHDTALNVVWQYYNELLRKIAFSPFTRRVHSRPWNRVPGDMFQWMDLDLALVAGAFIVAFASVFFIAWNSEFPTRFEQLAWRAASIYMMTYGVVGCLWMGVWDWIVLPQKRLAEGHEMSLLERARLPCPGQFLGGMFLLRNKALYREPTFQHIEDESTQQHSLPHQPTILPSFVNRARRFLSETHNISPDKDPHLNTPIGFLLGTTVLCVFYVVFRMYILVEDFVGLRSLPSNAYDTVDWLSFIPHI</sequence>
<dbReference type="EMBL" id="MU853273">
    <property type="protein sequence ID" value="KAK4118294.1"/>
    <property type="molecule type" value="Genomic_DNA"/>
</dbReference>
<feature type="transmembrane region" description="Helical" evidence="1">
    <location>
        <begin position="444"/>
        <end position="466"/>
    </location>
</feature>
<keyword evidence="1" id="KW-0812">Transmembrane</keyword>
<organism evidence="2 3">
    <name type="scientific">Parathielavia appendiculata</name>
    <dbReference type="NCBI Taxonomy" id="2587402"/>
    <lineage>
        <taxon>Eukaryota</taxon>
        <taxon>Fungi</taxon>
        <taxon>Dikarya</taxon>
        <taxon>Ascomycota</taxon>
        <taxon>Pezizomycotina</taxon>
        <taxon>Sordariomycetes</taxon>
        <taxon>Sordariomycetidae</taxon>
        <taxon>Sordariales</taxon>
        <taxon>Chaetomiaceae</taxon>
        <taxon>Parathielavia</taxon>
    </lineage>
</organism>
<evidence type="ECO:0000313" key="3">
    <source>
        <dbReference type="Proteomes" id="UP001302602"/>
    </source>
</evidence>
<evidence type="ECO:0000256" key="1">
    <source>
        <dbReference type="SAM" id="Phobius"/>
    </source>
</evidence>
<reference evidence="2" key="1">
    <citation type="journal article" date="2023" name="Mol. Phylogenet. Evol.">
        <title>Genome-scale phylogeny and comparative genomics of the fungal order Sordariales.</title>
        <authorList>
            <person name="Hensen N."/>
            <person name="Bonometti L."/>
            <person name="Westerberg I."/>
            <person name="Brannstrom I.O."/>
            <person name="Guillou S."/>
            <person name="Cros-Aarteil S."/>
            <person name="Calhoun S."/>
            <person name="Haridas S."/>
            <person name="Kuo A."/>
            <person name="Mondo S."/>
            <person name="Pangilinan J."/>
            <person name="Riley R."/>
            <person name="LaButti K."/>
            <person name="Andreopoulos B."/>
            <person name="Lipzen A."/>
            <person name="Chen C."/>
            <person name="Yan M."/>
            <person name="Daum C."/>
            <person name="Ng V."/>
            <person name="Clum A."/>
            <person name="Steindorff A."/>
            <person name="Ohm R.A."/>
            <person name="Martin F."/>
            <person name="Silar P."/>
            <person name="Natvig D.O."/>
            <person name="Lalanne C."/>
            <person name="Gautier V."/>
            <person name="Ament-Velasquez S.L."/>
            <person name="Kruys A."/>
            <person name="Hutchinson M.I."/>
            <person name="Powell A.J."/>
            <person name="Barry K."/>
            <person name="Miller A.N."/>
            <person name="Grigoriev I.V."/>
            <person name="Debuchy R."/>
            <person name="Gladieux P."/>
            <person name="Hiltunen Thoren M."/>
            <person name="Johannesson H."/>
        </authorList>
    </citation>
    <scope>NUCLEOTIDE SEQUENCE</scope>
    <source>
        <strain evidence="2">CBS 731.68</strain>
    </source>
</reference>
<feature type="transmembrane region" description="Helical" evidence="1">
    <location>
        <begin position="294"/>
        <end position="313"/>
    </location>
</feature>
<keyword evidence="1" id="KW-1133">Transmembrane helix</keyword>
<feature type="transmembrane region" description="Helical" evidence="1">
    <location>
        <begin position="325"/>
        <end position="347"/>
    </location>
</feature>
<dbReference type="PANTHER" id="PTHR35043">
    <property type="entry name" value="TRANSCRIPTION FACTOR DOMAIN-CONTAINING PROTEIN"/>
    <property type="match status" value="1"/>
</dbReference>
<dbReference type="Proteomes" id="UP001302602">
    <property type="component" value="Unassembled WGS sequence"/>
</dbReference>
<keyword evidence="1" id="KW-0472">Membrane</keyword>
<feature type="transmembrane region" description="Helical" evidence="1">
    <location>
        <begin position="21"/>
        <end position="38"/>
    </location>
</feature>
<gene>
    <name evidence="2" type="ORF">N657DRAFT_628666</name>
</gene>
<accession>A0AAN6TPM9</accession>
<feature type="transmembrane region" description="Helical" evidence="1">
    <location>
        <begin position="179"/>
        <end position="197"/>
    </location>
</feature>
<evidence type="ECO:0000313" key="2">
    <source>
        <dbReference type="EMBL" id="KAK4118294.1"/>
    </source>
</evidence>
<reference evidence="2" key="2">
    <citation type="submission" date="2023-05" db="EMBL/GenBank/DDBJ databases">
        <authorList>
            <consortium name="Lawrence Berkeley National Laboratory"/>
            <person name="Steindorff A."/>
            <person name="Hensen N."/>
            <person name="Bonometti L."/>
            <person name="Westerberg I."/>
            <person name="Brannstrom I.O."/>
            <person name="Guillou S."/>
            <person name="Cros-Aarteil S."/>
            <person name="Calhoun S."/>
            <person name="Haridas S."/>
            <person name="Kuo A."/>
            <person name="Mondo S."/>
            <person name="Pangilinan J."/>
            <person name="Riley R."/>
            <person name="Labutti K."/>
            <person name="Andreopoulos B."/>
            <person name="Lipzen A."/>
            <person name="Chen C."/>
            <person name="Yanf M."/>
            <person name="Daum C."/>
            <person name="Ng V."/>
            <person name="Clum A."/>
            <person name="Ohm R."/>
            <person name="Martin F."/>
            <person name="Silar P."/>
            <person name="Natvig D."/>
            <person name="Lalanne C."/>
            <person name="Gautier V."/>
            <person name="Ament-Velasquez S.L."/>
            <person name="Kruys A."/>
            <person name="Hutchinson M.I."/>
            <person name="Powell A.J."/>
            <person name="Barry K."/>
            <person name="Miller A.N."/>
            <person name="Grigoriev I.V."/>
            <person name="Debuchy R."/>
            <person name="Gladieux P."/>
            <person name="Thoren M.H."/>
            <person name="Johannesson H."/>
        </authorList>
    </citation>
    <scope>NUCLEOTIDE SEQUENCE</scope>
    <source>
        <strain evidence="2">CBS 731.68</strain>
    </source>
</reference>
<comment type="caution">
    <text evidence="2">The sequence shown here is derived from an EMBL/GenBank/DDBJ whole genome shotgun (WGS) entry which is preliminary data.</text>
</comment>
<keyword evidence="3" id="KW-1185">Reference proteome</keyword>
<protein>
    <submittedName>
        <fullName evidence="2">Uncharacterized protein</fullName>
    </submittedName>
</protein>
<proteinExistence type="predicted"/>
<dbReference type="GeneID" id="87827623"/>